<dbReference type="Gene3D" id="1.10.10.10">
    <property type="entry name" value="Winged helix-like DNA-binding domain superfamily/Winged helix DNA-binding domain"/>
    <property type="match status" value="1"/>
</dbReference>
<feature type="compositionally biased region" description="Low complexity" evidence="1">
    <location>
        <begin position="126"/>
        <end position="138"/>
    </location>
</feature>
<comment type="caution">
    <text evidence="2">The sequence shown here is derived from an EMBL/GenBank/DDBJ whole genome shotgun (WGS) entry which is preliminary data.</text>
</comment>
<dbReference type="InterPro" id="IPR036388">
    <property type="entry name" value="WH-like_DNA-bd_sf"/>
</dbReference>
<evidence type="ECO:0000313" key="2">
    <source>
        <dbReference type="EMBL" id="GAA4811932.1"/>
    </source>
</evidence>
<feature type="compositionally biased region" description="Low complexity" evidence="1">
    <location>
        <begin position="102"/>
        <end position="114"/>
    </location>
</feature>
<dbReference type="SUPFAM" id="SSF46785">
    <property type="entry name" value="Winged helix' DNA-binding domain"/>
    <property type="match status" value="1"/>
</dbReference>
<dbReference type="EMBL" id="BAABIG010000052">
    <property type="protein sequence ID" value="GAA4811932.1"/>
    <property type="molecule type" value="Genomic_DNA"/>
</dbReference>
<name>A0ABP9CPX8_9ACTN</name>
<sequence>MSETLNQATEVASQYASQVAGDLGRNAKEQERLGAEIAALQDQLVALQRDHGVLVNLQQALGTTAAAAASPDAGSDTEGTGSVPRPRGKAAAERTAGKRTRANTASTASTASTKKPAKGQERTAKKSPAAKATAKTAAEPSVAPEAKADTEAPAKPSSKPSTKPAAKSVAKPAARTTAAKKPAVKKDAAPTLGALIHSLLATQGEPRSAAEVATALGEAHPERPVKTTVVRNTLEGLVAKGQVQRSKQGTSVFYTAPSTSGAATAAEAGTEAAPAPAE</sequence>
<feature type="compositionally biased region" description="Low complexity" evidence="1">
    <location>
        <begin position="153"/>
        <end position="181"/>
    </location>
</feature>
<feature type="compositionally biased region" description="Low complexity" evidence="1">
    <location>
        <begin position="66"/>
        <end position="76"/>
    </location>
</feature>
<dbReference type="RefSeq" id="WP_345622251.1">
    <property type="nucleotide sequence ID" value="NZ_BAABIG010000052.1"/>
</dbReference>
<evidence type="ECO:0000256" key="1">
    <source>
        <dbReference type="SAM" id="MobiDB-lite"/>
    </source>
</evidence>
<dbReference type="InterPro" id="IPR036390">
    <property type="entry name" value="WH_DNA-bd_sf"/>
</dbReference>
<keyword evidence="3" id="KW-1185">Reference proteome</keyword>
<organism evidence="2 3">
    <name type="scientific">Streptomyces ziwulingensis</name>
    <dbReference type="NCBI Taxonomy" id="1045501"/>
    <lineage>
        <taxon>Bacteria</taxon>
        <taxon>Bacillati</taxon>
        <taxon>Actinomycetota</taxon>
        <taxon>Actinomycetes</taxon>
        <taxon>Kitasatosporales</taxon>
        <taxon>Streptomycetaceae</taxon>
        <taxon>Streptomyces</taxon>
    </lineage>
</organism>
<feature type="region of interest" description="Disordered" evidence="1">
    <location>
        <begin position="66"/>
        <end position="188"/>
    </location>
</feature>
<proteinExistence type="predicted"/>
<dbReference type="Proteomes" id="UP001501265">
    <property type="component" value="Unassembled WGS sequence"/>
</dbReference>
<protein>
    <submittedName>
        <fullName evidence="2">Gamma-butyrolactone-binding regulator SlbR</fullName>
    </submittedName>
</protein>
<accession>A0ABP9CPX8</accession>
<reference evidence="3" key="1">
    <citation type="journal article" date="2019" name="Int. J. Syst. Evol. Microbiol.">
        <title>The Global Catalogue of Microorganisms (GCM) 10K type strain sequencing project: providing services to taxonomists for standard genome sequencing and annotation.</title>
        <authorList>
            <consortium name="The Broad Institute Genomics Platform"/>
            <consortium name="The Broad Institute Genome Sequencing Center for Infectious Disease"/>
            <person name="Wu L."/>
            <person name="Ma J."/>
        </authorList>
    </citation>
    <scope>NUCLEOTIDE SEQUENCE [LARGE SCALE GENOMIC DNA]</scope>
    <source>
        <strain evidence="3">JCM 18081</strain>
    </source>
</reference>
<evidence type="ECO:0000313" key="3">
    <source>
        <dbReference type="Proteomes" id="UP001501265"/>
    </source>
</evidence>
<gene>
    <name evidence="2" type="primary">slbR_2</name>
    <name evidence="2" type="ORF">GCM10023220_48880</name>
</gene>